<comment type="caution">
    <text evidence="12">The sequence shown here is derived from an EMBL/GenBank/DDBJ whole genome shotgun (WGS) entry which is preliminary data.</text>
</comment>
<dbReference type="Gene3D" id="3.40.50.740">
    <property type="match status" value="1"/>
</dbReference>
<dbReference type="InterPro" id="IPR006311">
    <property type="entry name" value="TAT_signal"/>
</dbReference>
<dbReference type="SUPFAM" id="SSF50692">
    <property type="entry name" value="ADC-like"/>
    <property type="match status" value="1"/>
</dbReference>
<evidence type="ECO:0000256" key="2">
    <source>
        <dbReference type="ARBA" id="ARBA00010312"/>
    </source>
</evidence>
<dbReference type="Gene3D" id="3.40.228.10">
    <property type="entry name" value="Dimethylsulfoxide Reductase, domain 2"/>
    <property type="match status" value="1"/>
</dbReference>
<evidence type="ECO:0000313" key="13">
    <source>
        <dbReference type="Proteomes" id="UP000267368"/>
    </source>
</evidence>
<organism evidence="12 13">
    <name type="scientific">Slackia faecicanis</name>
    <dbReference type="NCBI Taxonomy" id="255723"/>
    <lineage>
        <taxon>Bacteria</taxon>
        <taxon>Bacillati</taxon>
        <taxon>Actinomycetota</taxon>
        <taxon>Coriobacteriia</taxon>
        <taxon>Eggerthellales</taxon>
        <taxon>Eggerthellaceae</taxon>
        <taxon>Slackia</taxon>
    </lineage>
</organism>
<dbReference type="PROSITE" id="PS51669">
    <property type="entry name" value="4FE4S_MOW_BIS_MGD"/>
    <property type="match status" value="1"/>
</dbReference>
<comment type="cofactor">
    <cofactor evidence="1">
        <name>Mo-bis(molybdopterin guanine dinucleotide)</name>
        <dbReference type="ChEBI" id="CHEBI:60539"/>
    </cofactor>
</comment>
<evidence type="ECO:0000256" key="9">
    <source>
        <dbReference type="ARBA" id="ARBA00023014"/>
    </source>
</evidence>
<evidence type="ECO:0000256" key="4">
    <source>
        <dbReference type="ARBA" id="ARBA00022505"/>
    </source>
</evidence>
<keyword evidence="6" id="KW-0732">Signal</keyword>
<dbReference type="InterPro" id="IPR006655">
    <property type="entry name" value="Mopterin_OxRdtase_prok_CS"/>
</dbReference>
<dbReference type="SMART" id="SM00926">
    <property type="entry name" value="Molybdop_Fe4S4"/>
    <property type="match status" value="1"/>
</dbReference>
<dbReference type="GO" id="GO:0046872">
    <property type="term" value="F:metal ion binding"/>
    <property type="evidence" value="ECO:0007669"/>
    <property type="project" value="UniProtKB-KW"/>
</dbReference>
<dbReference type="Pfam" id="PF04879">
    <property type="entry name" value="Molybdop_Fe4S4"/>
    <property type="match status" value="1"/>
</dbReference>
<dbReference type="Gene3D" id="3.30.2070.10">
    <property type="entry name" value="Formate dehydrogenase/DMSO reductase"/>
    <property type="match status" value="1"/>
</dbReference>
<dbReference type="GO" id="GO:0016491">
    <property type="term" value="F:oxidoreductase activity"/>
    <property type="evidence" value="ECO:0007669"/>
    <property type="project" value="UniProtKB-KW"/>
</dbReference>
<dbReference type="PANTHER" id="PTHR43742">
    <property type="entry name" value="TRIMETHYLAMINE-N-OXIDE REDUCTASE"/>
    <property type="match status" value="1"/>
</dbReference>
<keyword evidence="13" id="KW-1185">Reference proteome</keyword>
<dbReference type="AlphaFoldDB" id="A0A3N0AGF5"/>
<feature type="domain" description="4Fe-4S Mo/W bis-MGD-type" evidence="11">
    <location>
        <begin position="66"/>
        <end position="122"/>
    </location>
</feature>
<dbReference type="InterPro" id="IPR009010">
    <property type="entry name" value="Asp_de-COase-like_dom_sf"/>
</dbReference>
<keyword evidence="9" id="KW-0411">Iron-sulfur</keyword>
<dbReference type="InterPro" id="IPR050612">
    <property type="entry name" value="Prok_Mopterin_Oxidored"/>
</dbReference>
<evidence type="ECO:0000259" key="11">
    <source>
        <dbReference type="PROSITE" id="PS51669"/>
    </source>
</evidence>
<proteinExistence type="inferred from homology"/>
<dbReference type="InterPro" id="IPR006657">
    <property type="entry name" value="MoPterin_dinucl-bd_dom"/>
</dbReference>
<dbReference type="Proteomes" id="UP000267368">
    <property type="component" value="Unassembled WGS sequence"/>
</dbReference>
<dbReference type="GO" id="GO:0043546">
    <property type="term" value="F:molybdopterin cofactor binding"/>
    <property type="evidence" value="ECO:0007669"/>
    <property type="project" value="InterPro"/>
</dbReference>
<dbReference type="EMBL" id="QICB01000002">
    <property type="protein sequence ID" value="RNL20902.1"/>
    <property type="molecule type" value="Genomic_DNA"/>
</dbReference>
<dbReference type="PROSITE" id="PS00932">
    <property type="entry name" value="MOLYBDOPTERIN_PROK_3"/>
    <property type="match status" value="1"/>
</dbReference>
<keyword evidence="3" id="KW-0004">4Fe-4S</keyword>
<dbReference type="Pfam" id="PF01568">
    <property type="entry name" value="Molydop_binding"/>
    <property type="match status" value="1"/>
</dbReference>
<sequence length="749" mass="79963">MALSGDAARTNQPTTQGGDRFMPSSALTRRSFFAAGAAAGAAVAFGGVGVGGRRSEAFAWGEDHVVEYAATTCDGCGNKCGMGAWTQDGALWRFMGLEDHPFAHGHLCVRGLGYTAVAYSEDRLTTPLKNDGQGNFSAVSWDEAIVDIAARIKEAEPSRVALFQDSRATDQYYTQRFMNALGSANYYTDTVLTDMDILTGITNILGVFPAPHAEGSKYIVLLDKSYYEGVRPAETEEVIRVRENGGKVVVVDPRLPSIGALADEWVCVRPGFELAFLLGVMGHLLNNDLYDKAFVEANGTGFEAFAESVRSYDAAWASGKTGIPEAKIAEIAEGLAAAAPHCYVDMQWAGTVGSGYRNSAETVRCIILLNAMLGNFNQEGGWVFPLGPWVDDSAFDPTVFKPVGYPQSYAIGAGVHPLAYMYANDCQAAMAAAAEGALDVALFFGSNPLADYPQAAMTAQDVEKIGFKVVVDSFMTETAKTADYVLPETTYLERRGIVGTATAPATVATLRNPVIDQVHPETKPTYRIIVDLAEACGLGEYFSFTLDQLNETYCAAYGVSYDALKSDGLAPIPGCELEFGNVPAFATKSGKIEFACEAYATGGMSAVPAWIEPAVSASGESLRLITGDQVFQSKTYTMASDKLAQLAKDFEADRVWMATSRAAELGIEDGDVVELSNDSGSVQAKVRVTGRIHPDAVYLPPHYGCESEEIRAAFGFGASHKALVTRQAEPESGSGMLQEVLVNVKKVGA</sequence>
<evidence type="ECO:0000256" key="1">
    <source>
        <dbReference type="ARBA" id="ARBA00001942"/>
    </source>
</evidence>
<dbReference type="GO" id="GO:0051539">
    <property type="term" value="F:4 iron, 4 sulfur cluster binding"/>
    <property type="evidence" value="ECO:0007669"/>
    <property type="project" value="UniProtKB-KW"/>
</dbReference>
<dbReference type="PANTHER" id="PTHR43742:SF9">
    <property type="entry name" value="TETRATHIONATE REDUCTASE SUBUNIT A"/>
    <property type="match status" value="1"/>
</dbReference>
<evidence type="ECO:0000256" key="8">
    <source>
        <dbReference type="ARBA" id="ARBA00023004"/>
    </source>
</evidence>
<protein>
    <submittedName>
        <fullName evidence="12">Molybdopterin oxidoreductase</fullName>
    </submittedName>
</protein>
<dbReference type="PROSITE" id="PS00490">
    <property type="entry name" value="MOLYBDOPTERIN_PROK_2"/>
    <property type="match status" value="1"/>
</dbReference>
<gene>
    <name evidence="12" type="ORF">DMP07_04825</name>
</gene>
<evidence type="ECO:0000256" key="10">
    <source>
        <dbReference type="SAM" id="MobiDB-lite"/>
    </source>
</evidence>
<keyword evidence="8" id="KW-0408">Iron</keyword>
<comment type="similarity">
    <text evidence="2">Belongs to the prokaryotic molybdopterin-containing oxidoreductase family.</text>
</comment>
<evidence type="ECO:0000313" key="12">
    <source>
        <dbReference type="EMBL" id="RNL20902.1"/>
    </source>
</evidence>
<dbReference type="InterPro" id="IPR006963">
    <property type="entry name" value="Mopterin_OxRdtase_4Fe-4S_dom"/>
</dbReference>
<reference evidence="13" key="1">
    <citation type="submission" date="2018-05" db="EMBL/GenBank/DDBJ databases">
        <title>Genome Sequencing of selected type strains of the family Eggerthellaceae.</title>
        <authorList>
            <person name="Danylec N."/>
            <person name="Stoll D.A."/>
            <person name="Doetsch A."/>
            <person name="Huch M."/>
        </authorList>
    </citation>
    <scope>NUCLEOTIDE SEQUENCE [LARGE SCALE GENOMIC DNA]</scope>
    <source>
        <strain evidence="13">DSM 17537</strain>
    </source>
</reference>
<dbReference type="PROSITE" id="PS51318">
    <property type="entry name" value="TAT"/>
    <property type="match status" value="1"/>
</dbReference>
<dbReference type="Gene3D" id="2.40.40.20">
    <property type="match status" value="1"/>
</dbReference>
<evidence type="ECO:0000256" key="7">
    <source>
        <dbReference type="ARBA" id="ARBA00023002"/>
    </source>
</evidence>
<evidence type="ECO:0000256" key="5">
    <source>
        <dbReference type="ARBA" id="ARBA00022723"/>
    </source>
</evidence>
<dbReference type="SUPFAM" id="SSF53706">
    <property type="entry name" value="Formate dehydrogenase/DMSO reductase, domains 1-3"/>
    <property type="match status" value="1"/>
</dbReference>
<evidence type="ECO:0000256" key="3">
    <source>
        <dbReference type="ARBA" id="ARBA00022485"/>
    </source>
</evidence>
<feature type="region of interest" description="Disordered" evidence="10">
    <location>
        <begin position="1"/>
        <end position="22"/>
    </location>
</feature>
<dbReference type="Gene3D" id="2.20.25.90">
    <property type="entry name" value="ADC-like domains"/>
    <property type="match status" value="1"/>
</dbReference>
<dbReference type="Pfam" id="PF00384">
    <property type="entry name" value="Molybdopterin"/>
    <property type="match status" value="1"/>
</dbReference>
<accession>A0A3N0AGF5</accession>
<name>A0A3N0AGF5_9ACTN</name>
<dbReference type="InterPro" id="IPR006656">
    <property type="entry name" value="Mopterin_OxRdtase"/>
</dbReference>
<evidence type="ECO:0000256" key="6">
    <source>
        <dbReference type="ARBA" id="ARBA00022729"/>
    </source>
</evidence>
<keyword evidence="7" id="KW-0560">Oxidoreductase</keyword>
<keyword evidence="5" id="KW-0479">Metal-binding</keyword>
<keyword evidence="4" id="KW-0500">Molybdenum</keyword>